<evidence type="ECO:0000313" key="2">
    <source>
        <dbReference type="EMBL" id="KAJ3595914.1"/>
    </source>
</evidence>
<protein>
    <submittedName>
        <fullName evidence="2">Uncharacterized protein</fullName>
    </submittedName>
</protein>
<sequence>MAQPLQDREDKLDHGLRDQHQPGADRDPQVLRANGGRLATAAGPLSSQSPALALHPHRGVSGKPDRLDPAPGEPTQALPRGGETQQPPLAPGPRWMCARGSNAASEDEAGGSGGGPPALLITQAEESRRAFPFDRAPPAGEPRGPSRPRDLPLLAVPEVLGVPCPWSNEGGDMVCSDLLSPRSDSVSLASATATSGRSEDGPDEDTRSMASSSVTSLYHRVHLEPLEKDWLRSSALGNISAQRLLLAQDPTLAHKKVIPLGHQ</sequence>
<name>A0A9Q0IEM9_9TELE</name>
<keyword evidence="3" id="KW-1185">Reference proteome</keyword>
<organism evidence="2 3">
    <name type="scientific">Muraenolepis orangiensis</name>
    <name type="common">Patagonian moray cod</name>
    <dbReference type="NCBI Taxonomy" id="630683"/>
    <lineage>
        <taxon>Eukaryota</taxon>
        <taxon>Metazoa</taxon>
        <taxon>Chordata</taxon>
        <taxon>Craniata</taxon>
        <taxon>Vertebrata</taxon>
        <taxon>Euteleostomi</taxon>
        <taxon>Actinopterygii</taxon>
        <taxon>Neopterygii</taxon>
        <taxon>Teleostei</taxon>
        <taxon>Neoteleostei</taxon>
        <taxon>Acanthomorphata</taxon>
        <taxon>Zeiogadaria</taxon>
        <taxon>Gadariae</taxon>
        <taxon>Gadiformes</taxon>
        <taxon>Muraenolepidoidei</taxon>
        <taxon>Muraenolepididae</taxon>
        <taxon>Muraenolepis</taxon>
    </lineage>
</organism>
<reference evidence="2" key="1">
    <citation type="submission" date="2022-07" db="EMBL/GenBank/DDBJ databases">
        <title>Chromosome-level genome of Muraenolepis orangiensis.</title>
        <authorList>
            <person name="Kim J."/>
        </authorList>
    </citation>
    <scope>NUCLEOTIDE SEQUENCE</scope>
    <source>
        <strain evidence="2">KU_S4_2022</strain>
        <tissue evidence="2">Muscle</tissue>
    </source>
</reference>
<dbReference type="EMBL" id="JANIIK010000110">
    <property type="protein sequence ID" value="KAJ3595914.1"/>
    <property type="molecule type" value="Genomic_DNA"/>
</dbReference>
<evidence type="ECO:0000313" key="3">
    <source>
        <dbReference type="Proteomes" id="UP001148018"/>
    </source>
</evidence>
<proteinExistence type="predicted"/>
<feature type="compositionally biased region" description="Basic and acidic residues" evidence="1">
    <location>
        <begin position="197"/>
        <end position="207"/>
    </location>
</feature>
<dbReference type="Proteomes" id="UP001148018">
    <property type="component" value="Unassembled WGS sequence"/>
</dbReference>
<feature type="compositionally biased region" description="Polar residues" evidence="1">
    <location>
        <begin position="186"/>
        <end position="196"/>
    </location>
</feature>
<dbReference type="AlphaFoldDB" id="A0A9Q0IEM9"/>
<dbReference type="OrthoDB" id="60433at2759"/>
<evidence type="ECO:0000256" key="1">
    <source>
        <dbReference type="SAM" id="MobiDB-lite"/>
    </source>
</evidence>
<gene>
    <name evidence="2" type="ORF">NHX12_002326</name>
</gene>
<feature type="region of interest" description="Disordered" evidence="1">
    <location>
        <begin position="132"/>
        <end position="151"/>
    </location>
</feature>
<comment type="caution">
    <text evidence="2">The sequence shown here is derived from an EMBL/GenBank/DDBJ whole genome shotgun (WGS) entry which is preliminary data.</text>
</comment>
<feature type="region of interest" description="Disordered" evidence="1">
    <location>
        <begin position="186"/>
        <end position="212"/>
    </location>
</feature>
<accession>A0A9Q0IEM9</accession>
<feature type="non-terminal residue" evidence="2">
    <location>
        <position position="1"/>
    </location>
</feature>
<feature type="compositionally biased region" description="Basic and acidic residues" evidence="1">
    <location>
        <begin position="1"/>
        <end position="29"/>
    </location>
</feature>
<feature type="region of interest" description="Disordered" evidence="1">
    <location>
        <begin position="1"/>
        <end position="127"/>
    </location>
</feature>